<dbReference type="AlphaFoldDB" id="X1AE36"/>
<dbReference type="EMBL" id="BART01015088">
    <property type="protein sequence ID" value="GAG80169.1"/>
    <property type="molecule type" value="Genomic_DNA"/>
</dbReference>
<gene>
    <name evidence="1" type="ORF">S01H4_29456</name>
</gene>
<feature type="non-terminal residue" evidence="1">
    <location>
        <position position="34"/>
    </location>
</feature>
<accession>X1AE36</accession>
<sequence length="34" mass="3954">AEIEIGYKNKVKKKDRIKIVDSSSVYNVLKDVWS</sequence>
<feature type="non-terminal residue" evidence="1">
    <location>
        <position position="1"/>
    </location>
</feature>
<proteinExistence type="predicted"/>
<reference evidence="1" key="1">
    <citation type="journal article" date="2014" name="Front. Microbiol.">
        <title>High frequency of phylogenetically diverse reductive dehalogenase-homologous genes in deep subseafloor sedimentary metagenomes.</title>
        <authorList>
            <person name="Kawai M."/>
            <person name="Futagami T."/>
            <person name="Toyoda A."/>
            <person name="Takaki Y."/>
            <person name="Nishi S."/>
            <person name="Hori S."/>
            <person name="Arai W."/>
            <person name="Tsubouchi T."/>
            <person name="Morono Y."/>
            <person name="Uchiyama I."/>
            <person name="Ito T."/>
            <person name="Fujiyama A."/>
            <person name="Inagaki F."/>
            <person name="Takami H."/>
        </authorList>
    </citation>
    <scope>NUCLEOTIDE SEQUENCE</scope>
    <source>
        <strain evidence="1">Expedition CK06-06</strain>
    </source>
</reference>
<protein>
    <submittedName>
        <fullName evidence="1">Uncharacterized protein</fullName>
    </submittedName>
</protein>
<name>X1AE36_9ZZZZ</name>
<comment type="caution">
    <text evidence="1">The sequence shown here is derived from an EMBL/GenBank/DDBJ whole genome shotgun (WGS) entry which is preliminary data.</text>
</comment>
<organism evidence="1">
    <name type="scientific">marine sediment metagenome</name>
    <dbReference type="NCBI Taxonomy" id="412755"/>
    <lineage>
        <taxon>unclassified sequences</taxon>
        <taxon>metagenomes</taxon>
        <taxon>ecological metagenomes</taxon>
    </lineage>
</organism>
<evidence type="ECO:0000313" key="1">
    <source>
        <dbReference type="EMBL" id="GAG80169.1"/>
    </source>
</evidence>